<dbReference type="GO" id="GO:0016705">
    <property type="term" value="F:oxidoreductase activity, acting on paired donors, with incorporation or reduction of molecular oxygen"/>
    <property type="evidence" value="ECO:0007669"/>
    <property type="project" value="InterPro"/>
</dbReference>
<dbReference type="GO" id="GO:0004497">
    <property type="term" value="F:monooxygenase activity"/>
    <property type="evidence" value="ECO:0007669"/>
    <property type="project" value="InterPro"/>
</dbReference>
<dbReference type="GO" id="GO:0005506">
    <property type="term" value="F:iron ion binding"/>
    <property type="evidence" value="ECO:0007669"/>
    <property type="project" value="InterPro"/>
</dbReference>
<dbReference type="InterPro" id="IPR001128">
    <property type="entry name" value="Cyt_P450"/>
</dbReference>
<comment type="cofactor">
    <cofactor evidence="1 4">
        <name>heme</name>
        <dbReference type="ChEBI" id="CHEBI:30413"/>
    </cofactor>
</comment>
<reference evidence="5" key="1">
    <citation type="submission" date="2021-06" db="EMBL/GenBank/DDBJ databases">
        <authorList>
            <person name="Kallberg Y."/>
            <person name="Tangrot J."/>
            <person name="Rosling A."/>
        </authorList>
    </citation>
    <scope>NUCLEOTIDE SEQUENCE</scope>
    <source>
        <strain evidence="5">FL966</strain>
    </source>
</reference>
<sequence length="416" mass="48366">MNEPPLVPYSFPIIGHTKEYFTNTESFLTTCRKQYGEIFSLYVFGEIITIIGKEHSFEITKNHNDFNFFEAFRETLPTDSLLRRPITFNINLIKLVNDRFSSTGRYITYMNKIQDALKISIDKYIGECIGQKYIKSLDNVASQLVARNIVSIVLGEKFSYDDEIVNTFANLTTEITGLVHFPPILNFIHKSLHRSLLIFRLKYASNVYPKHRNLLFNKLSLIIKQREHEKKELGDTSADILQMFIDFSTKDDIVDLQELTDYIVEFIFISVQATSNALRYTLYEYGSHPEYWKELLEENEMISNIVKDGYFDLKDIDKMVKLDSFIKETLRYWMPCGKDHNIAKLGLQHKTISDYFTFSNGYQVPKGRNVYLYVSNIHETDQIGSTFNGFRYVGKNSPATRLGDDFVPFGRGRHAC</sequence>
<organism evidence="5 6">
    <name type="scientific">Cetraspora pellucida</name>
    <dbReference type="NCBI Taxonomy" id="1433469"/>
    <lineage>
        <taxon>Eukaryota</taxon>
        <taxon>Fungi</taxon>
        <taxon>Fungi incertae sedis</taxon>
        <taxon>Mucoromycota</taxon>
        <taxon>Glomeromycotina</taxon>
        <taxon>Glomeromycetes</taxon>
        <taxon>Diversisporales</taxon>
        <taxon>Gigasporaceae</taxon>
        <taxon>Cetraspora</taxon>
    </lineage>
</organism>
<dbReference type="Proteomes" id="UP000789759">
    <property type="component" value="Unassembled WGS sequence"/>
</dbReference>
<dbReference type="Pfam" id="PF00067">
    <property type="entry name" value="p450"/>
    <property type="match status" value="1"/>
</dbReference>
<dbReference type="PRINTS" id="PR00463">
    <property type="entry name" value="EP450I"/>
</dbReference>
<keyword evidence="4" id="KW-0349">Heme</keyword>
<dbReference type="GO" id="GO:0020037">
    <property type="term" value="F:heme binding"/>
    <property type="evidence" value="ECO:0007669"/>
    <property type="project" value="InterPro"/>
</dbReference>
<evidence type="ECO:0000256" key="4">
    <source>
        <dbReference type="PIRSR" id="PIRSR602401-1"/>
    </source>
</evidence>
<evidence type="ECO:0000256" key="3">
    <source>
        <dbReference type="ARBA" id="ARBA00022723"/>
    </source>
</evidence>
<accession>A0A9N9EWD7</accession>
<gene>
    <name evidence="5" type="ORF">CPELLU_LOCUS2210</name>
</gene>
<dbReference type="SUPFAM" id="SSF48264">
    <property type="entry name" value="Cytochrome P450"/>
    <property type="match status" value="1"/>
</dbReference>
<dbReference type="Gene3D" id="1.10.630.10">
    <property type="entry name" value="Cytochrome P450"/>
    <property type="match status" value="1"/>
</dbReference>
<name>A0A9N9EWD7_9GLOM</name>
<keyword evidence="3 4" id="KW-0479">Metal-binding</keyword>
<dbReference type="InterPro" id="IPR002401">
    <property type="entry name" value="Cyt_P450_E_grp-I"/>
</dbReference>
<dbReference type="PANTHER" id="PTHR46206">
    <property type="entry name" value="CYTOCHROME P450"/>
    <property type="match status" value="1"/>
</dbReference>
<evidence type="ECO:0000256" key="2">
    <source>
        <dbReference type="ARBA" id="ARBA00010617"/>
    </source>
</evidence>
<dbReference type="AlphaFoldDB" id="A0A9N9EWD7"/>
<feature type="binding site" description="axial binding residue" evidence="4">
    <location>
        <position position="416"/>
    </location>
    <ligand>
        <name>heme</name>
        <dbReference type="ChEBI" id="CHEBI:30413"/>
    </ligand>
    <ligandPart>
        <name>Fe</name>
        <dbReference type="ChEBI" id="CHEBI:18248"/>
    </ligandPart>
</feature>
<proteinExistence type="inferred from homology"/>
<comment type="caution">
    <text evidence="5">The sequence shown here is derived from an EMBL/GenBank/DDBJ whole genome shotgun (WGS) entry which is preliminary data.</text>
</comment>
<comment type="similarity">
    <text evidence="2">Belongs to the cytochrome P450 family.</text>
</comment>
<dbReference type="EMBL" id="CAJVQA010000921">
    <property type="protein sequence ID" value="CAG8495855.1"/>
    <property type="molecule type" value="Genomic_DNA"/>
</dbReference>
<dbReference type="InterPro" id="IPR036396">
    <property type="entry name" value="Cyt_P450_sf"/>
</dbReference>
<evidence type="ECO:0000256" key="1">
    <source>
        <dbReference type="ARBA" id="ARBA00001971"/>
    </source>
</evidence>
<keyword evidence="4" id="KW-0408">Iron</keyword>
<evidence type="ECO:0000313" key="5">
    <source>
        <dbReference type="EMBL" id="CAG8495855.1"/>
    </source>
</evidence>
<keyword evidence="6" id="KW-1185">Reference proteome</keyword>
<protein>
    <submittedName>
        <fullName evidence="5">8072_t:CDS:1</fullName>
    </submittedName>
</protein>
<evidence type="ECO:0000313" key="6">
    <source>
        <dbReference type="Proteomes" id="UP000789759"/>
    </source>
</evidence>
<dbReference type="OrthoDB" id="1844152at2759"/>